<evidence type="ECO:0000313" key="2">
    <source>
        <dbReference type="EMBL" id="BAF18993.1"/>
    </source>
</evidence>
<organism evidence="1 3">
    <name type="scientific">Oryza sativa subsp. japonica</name>
    <name type="common">Rice</name>
    <dbReference type="NCBI Taxonomy" id="39947"/>
    <lineage>
        <taxon>Eukaryota</taxon>
        <taxon>Viridiplantae</taxon>
        <taxon>Streptophyta</taxon>
        <taxon>Embryophyta</taxon>
        <taxon>Tracheophyta</taxon>
        <taxon>Spermatophyta</taxon>
        <taxon>Magnoliopsida</taxon>
        <taxon>Liliopsida</taxon>
        <taxon>Poales</taxon>
        <taxon>Poaceae</taxon>
        <taxon>BOP clade</taxon>
        <taxon>Oryzoideae</taxon>
        <taxon>Oryzeae</taxon>
        <taxon>Oryzinae</taxon>
        <taxon>Oryza</taxon>
        <taxon>Oryza sativa</taxon>
    </lineage>
</organism>
<gene>
    <name evidence="2" type="ordered locus">Os06g0202600</name>
    <name evidence="1" type="ORF">OSJNBa0016O19.19</name>
</gene>
<dbReference type="KEGG" id="dosa:Os06g0202600"/>
<evidence type="ECO:0000313" key="1">
    <source>
        <dbReference type="EMBL" id="BAD35975.1"/>
    </source>
</evidence>
<reference evidence="2" key="3">
    <citation type="journal article" date="2006" name="Nucleic Acids Res.">
        <title>The Rice Annotation Project Database (RAP-DB): hub for Oryza sativa ssp. japonica genome information.</title>
        <authorList>
            <person name="Ohyanagi H."/>
            <person name="Tanaka T."/>
            <person name="Sakai H."/>
            <person name="Shigemoto Y."/>
            <person name="Yamaguchi K."/>
            <person name="Habara T."/>
            <person name="Fujii Y."/>
            <person name="Antonio B.A."/>
            <person name="Nagamura Y."/>
            <person name="Imanishi T."/>
            <person name="Ikeo K."/>
            <person name="Itoh T."/>
            <person name="Gojobori T."/>
            <person name="Sasaki T."/>
        </authorList>
    </citation>
    <scope>NUCLEOTIDE SEQUENCE</scope>
</reference>
<dbReference type="EMBL" id="AP004991">
    <property type="protein sequence ID" value="BAD35975.1"/>
    <property type="molecule type" value="Genomic_DNA"/>
</dbReference>
<reference evidence="2" key="8">
    <citation type="submission" date="2012-08" db="EMBL/GenBank/DDBJ databases">
        <title>The Second Rice Annotation Project Meeting (RAP2).</title>
        <authorList>
            <consortium name="The Rice Annotation Project (RAP)"/>
        </authorList>
    </citation>
    <scope>NUCLEOTIDE SEQUENCE</scope>
</reference>
<proteinExistence type="predicted"/>
<reference evidence="2 3" key="2">
    <citation type="journal article" date="2005" name="Nature">
        <title>The map-based sequence of the rice genome.</title>
        <authorList>
            <consortium name="International rice genome sequencing project (IRGSP)"/>
            <person name="Matsumoto T."/>
            <person name="Wu J."/>
            <person name="Kanamori H."/>
            <person name="Katayose Y."/>
            <person name="Fujisawa M."/>
            <person name="Namiki N."/>
            <person name="Mizuno H."/>
            <person name="Yamamoto K."/>
            <person name="Antonio B.A."/>
            <person name="Baba T."/>
            <person name="Sakata K."/>
            <person name="Nagamura Y."/>
            <person name="Aoki H."/>
            <person name="Arikawa K."/>
            <person name="Arita K."/>
            <person name="Bito T."/>
            <person name="Chiden Y."/>
            <person name="Fujitsuka N."/>
            <person name="Fukunaka R."/>
            <person name="Hamada M."/>
            <person name="Harada C."/>
            <person name="Hayashi A."/>
            <person name="Hijishita S."/>
            <person name="Honda M."/>
            <person name="Hosokawa S."/>
            <person name="Ichikawa Y."/>
            <person name="Idonuma A."/>
            <person name="Iijima M."/>
            <person name="Ikeda M."/>
            <person name="Ikeno M."/>
            <person name="Ito K."/>
            <person name="Ito S."/>
            <person name="Ito T."/>
            <person name="Ito Y."/>
            <person name="Ito Y."/>
            <person name="Iwabuchi A."/>
            <person name="Kamiya K."/>
            <person name="Karasawa W."/>
            <person name="Kurita K."/>
            <person name="Katagiri S."/>
            <person name="Kikuta A."/>
            <person name="Kobayashi H."/>
            <person name="Kobayashi N."/>
            <person name="Machita K."/>
            <person name="Maehara T."/>
            <person name="Masukawa M."/>
            <person name="Mizubayashi T."/>
            <person name="Mukai Y."/>
            <person name="Nagasaki H."/>
            <person name="Nagata Y."/>
            <person name="Naito S."/>
            <person name="Nakashima M."/>
            <person name="Nakama Y."/>
            <person name="Nakamichi Y."/>
            <person name="Nakamura M."/>
            <person name="Meguro A."/>
            <person name="Negishi M."/>
            <person name="Ohta I."/>
            <person name="Ohta T."/>
            <person name="Okamoto M."/>
            <person name="Ono N."/>
            <person name="Saji S."/>
            <person name="Sakaguchi M."/>
            <person name="Sakai K."/>
            <person name="Shibata M."/>
            <person name="Shimokawa T."/>
            <person name="Song J."/>
            <person name="Takazaki Y."/>
            <person name="Terasawa K."/>
            <person name="Tsugane M."/>
            <person name="Tsuji K."/>
            <person name="Ueda S."/>
            <person name="Waki K."/>
            <person name="Yamagata H."/>
            <person name="Yamamoto M."/>
            <person name="Yamamoto S."/>
            <person name="Yamane H."/>
            <person name="Yoshiki S."/>
            <person name="Yoshihara R."/>
            <person name="Yukawa K."/>
            <person name="Zhong H."/>
            <person name="Yano M."/>
            <person name="Yuan Q."/>
            <person name="Ouyang S."/>
            <person name="Liu J."/>
            <person name="Jones K.M."/>
            <person name="Gansberger K."/>
            <person name="Moffat K."/>
            <person name="Hill J."/>
            <person name="Bera J."/>
            <person name="Fadrosh D."/>
            <person name="Jin S."/>
            <person name="Johri S."/>
            <person name="Kim M."/>
            <person name="Overton L."/>
            <person name="Reardon M."/>
            <person name="Tsitrin T."/>
            <person name="Vuong H."/>
            <person name="Weaver B."/>
            <person name="Ciecko A."/>
            <person name="Tallon L."/>
            <person name="Jackson J."/>
            <person name="Pai G."/>
            <person name="Aken S.V."/>
            <person name="Utterback T."/>
            <person name="Reidmuller S."/>
            <person name="Feldblyum T."/>
            <person name="Hsiao J."/>
            <person name="Zismann V."/>
            <person name="Iobst S."/>
            <person name="de Vazeille A.R."/>
            <person name="Buell C.R."/>
            <person name="Ying K."/>
            <person name="Li Y."/>
            <person name="Lu T."/>
            <person name="Huang Y."/>
            <person name="Zhao Q."/>
            <person name="Feng Q."/>
            <person name="Zhang L."/>
            <person name="Zhu J."/>
            <person name="Weng Q."/>
            <person name="Mu J."/>
            <person name="Lu Y."/>
            <person name="Fan D."/>
            <person name="Liu Y."/>
            <person name="Guan J."/>
            <person name="Zhang Y."/>
            <person name="Yu S."/>
            <person name="Liu X."/>
            <person name="Zhang Y."/>
            <person name="Hong G."/>
            <person name="Han B."/>
            <person name="Choisne N."/>
            <person name="Demange N."/>
            <person name="Orjeda G."/>
            <person name="Samain S."/>
            <person name="Cattolico L."/>
            <person name="Pelletier E."/>
            <person name="Couloux A."/>
            <person name="Segurens B."/>
            <person name="Wincker P."/>
            <person name="D'Hont A."/>
            <person name="Scarpelli C."/>
            <person name="Weissenbach J."/>
            <person name="Salanoubat M."/>
            <person name="Quetier F."/>
            <person name="Yu Y."/>
            <person name="Kim H.R."/>
            <person name="Rambo T."/>
            <person name="Currie J."/>
            <person name="Collura K."/>
            <person name="Luo M."/>
            <person name="Yang T."/>
            <person name="Ammiraju J.S.S."/>
            <person name="Engler F."/>
            <person name="Soderlund C."/>
            <person name="Wing R.A."/>
            <person name="Palmer L.E."/>
            <person name="de la Bastide M."/>
            <person name="Spiegel L."/>
            <person name="Nascimento L."/>
            <person name="Zutavern T."/>
            <person name="O'Shaughnessy A."/>
            <person name="Dike S."/>
            <person name="Dedhia N."/>
            <person name="Preston R."/>
            <person name="Balija V."/>
            <person name="McCombie W.R."/>
            <person name="Chow T."/>
            <person name="Chen H."/>
            <person name="Chung M."/>
            <person name="Chen C."/>
            <person name="Shaw J."/>
            <person name="Wu H."/>
            <person name="Hsiao K."/>
            <person name="Chao Y."/>
            <person name="Chu M."/>
            <person name="Cheng C."/>
            <person name="Hour A."/>
            <person name="Lee P."/>
            <person name="Lin S."/>
            <person name="Lin Y."/>
            <person name="Liou J."/>
            <person name="Liu S."/>
            <person name="Hsing Y."/>
            <person name="Raghuvanshi S."/>
            <person name="Mohanty A."/>
            <person name="Bharti A.K."/>
            <person name="Gaur A."/>
            <person name="Gupta V."/>
            <person name="Kumar D."/>
            <person name="Ravi V."/>
            <person name="Vij S."/>
            <person name="Kapur A."/>
            <person name="Khurana P."/>
            <person name="Khurana P."/>
            <person name="Khurana J.P."/>
            <person name="Tyagi A.K."/>
            <person name="Gaikwad K."/>
            <person name="Singh A."/>
            <person name="Dalal V."/>
            <person name="Srivastava S."/>
            <person name="Dixit A."/>
            <person name="Pal A.K."/>
            <person name="Ghazi I.A."/>
            <person name="Yadav M."/>
            <person name="Pandit A."/>
            <person name="Bhargava A."/>
            <person name="Sureshbabu K."/>
            <person name="Batra K."/>
            <person name="Sharma T.R."/>
            <person name="Mohapatra T."/>
            <person name="Singh N.K."/>
            <person name="Messing J."/>
            <person name="Nelson A.B."/>
            <person name="Fuks G."/>
            <person name="Kavchok S."/>
            <person name="Keizer G."/>
            <person name="Linton E."/>
            <person name="Llaca V."/>
            <person name="Song R."/>
            <person name="Tanyolac B."/>
            <person name="Young S."/>
            <person name="Ho-Il K."/>
            <person name="Hahn J.H."/>
            <person name="Sangsakoo G."/>
            <person name="Vanavichit A."/>
            <person name="de Mattos Luiz.A.T."/>
            <person name="Zimmer P.D."/>
            <person name="Malone G."/>
            <person name="Dellagostin O."/>
            <person name="de Oliveira A.C."/>
            <person name="Bevan M."/>
            <person name="Bancroft I."/>
            <person name="Minx P."/>
            <person name="Cordum H."/>
            <person name="Wilson R."/>
            <person name="Cheng Z."/>
            <person name="Jin W."/>
            <person name="Jiang J."/>
            <person name="Leong S.A."/>
            <person name="Iwama H."/>
            <person name="Gojobori T."/>
            <person name="Itoh T."/>
            <person name="Niimura Y."/>
            <person name="Fujii Y."/>
            <person name="Habara T."/>
            <person name="Sakai H."/>
            <person name="Sato Y."/>
            <person name="Wilson G."/>
            <person name="Kumar K."/>
            <person name="McCouch S."/>
            <person name="Juretic N."/>
            <person name="Hoen D."/>
            <person name="Wright S."/>
            <person name="Bruskiewich R."/>
            <person name="Bureau T."/>
            <person name="Miyao A."/>
            <person name="Hirochika H."/>
            <person name="Nishikawa T."/>
            <person name="Kadowaki K."/>
            <person name="Sugiura M."/>
            <person name="Burr B."/>
            <person name="Sasaki T."/>
        </authorList>
    </citation>
    <scope>NUCLEOTIDE SEQUENCE [LARGE SCALE GENOMIC DNA]</scope>
    <source>
        <strain evidence="3">cv. Nipponbare</strain>
    </source>
</reference>
<reference evidence="2" key="5">
    <citation type="journal article" date="2008" name="Nucleic Acids Res.">
        <title>The Rice Annotation Project Database (RAP-DB): 2008 update.</title>
        <authorList>
            <consortium name="The Rice Annotation Project (RAP)"/>
            <person name="Tanaka T."/>
            <person name="Antonio B.A."/>
            <person name="Kikuchi S."/>
            <person name="Matsumoto T."/>
            <person name="Nagamura Y."/>
            <person name="Numa H."/>
            <person name="Sakai H."/>
            <person name="Wu J."/>
            <person name="Itoh T."/>
            <person name="Sasaki T."/>
            <person name="Aono R."/>
            <person name="Fujii Y."/>
            <person name="Habara T."/>
            <person name="Harada E."/>
            <person name="Kanno M."/>
            <person name="Kawahara Y."/>
            <person name="Kawashima H."/>
            <person name="Kubooka H."/>
            <person name="Matsuya A."/>
            <person name="Nakaoka H."/>
            <person name="Saichi N."/>
            <person name="Sanbonmatsu R."/>
            <person name="Sato Y."/>
            <person name="Shinso Y."/>
            <person name="Suzuki M."/>
            <person name="Takeda J."/>
            <person name="Tanino M."/>
            <person name="Todokoro F."/>
            <person name="Yamaguchi K."/>
            <person name="Yamamoto N."/>
            <person name="Yamasaki C."/>
            <person name="Imanishi T."/>
            <person name="Okido T."/>
            <person name="Tada M."/>
            <person name="Ikeo K."/>
            <person name="Tateno Y."/>
            <person name="Gojobori T."/>
            <person name="Lin Y.C."/>
            <person name="Wei F.J."/>
            <person name="Hsing Y.I."/>
            <person name="Zhao Q."/>
            <person name="Han B."/>
            <person name="Kramer M.R."/>
            <person name="McCombie R.W."/>
            <person name="Lonsdale D."/>
            <person name="O'Donovan C.C."/>
            <person name="Whitfield E.J."/>
            <person name="Apweiler R."/>
            <person name="Koyanagi K.O."/>
            <person name="Khurana J.P."/>
            <person name="Raghuvanshi S."/>
            <person name="Singh N.K."/>
            <person name="Tyagi A.K."/>
            <person name="Haberer G."/>
            <person name="Fujisawa M."/>
            <person name="Hosokawa S."/>
            <person name="Ito Y."/>
            <person name="Ikawa H."/>
            <person name="Shibata M."/>
            <person name="Yamamoto M."/>
            <person name="Bruskiewich R.M."/>
            <person name="Hoen D.R."/>
            <person name="Bureau TE."/>
            <person name="Namiki N."/>
            <person name="Ohyanagi H."/>
            <person name="Sakai Y."/>
            <person name="Nobushima S."/>
            <person name="Sakata K."/>
            <person name="Barrero R.A."/>
            <person name="Sato Y."/>
            <person name="Souvorov A."/>
            <person name="Smith-White B."/>
            <person name="Tatusova T."/>
            <person name="An S."/>
            <person name="An G."/>
            <person name="OOta S."/>
            <person name="Fuks G."/>
            <person name="Messing J."/>
            <person name="Christie K.R."/>
            <person name="Lieberherr D."/>
            <person name="Kim H."/>
            <person name="Zuccolo A."/>
            <person name="Wing R.A."/>
            <person name="Nobuta K."/>
            <person name="Green P.J."/>
            <person name="Lu C."/>
            <person name="Meyers BC."/>
            <person name="Chaparro C."/>
            <person name="Piegu B."/>
            <person name="Panaud O."/>
            <person name="Echeverria M."/>
        </authorList>
    </citation>
    <scope>NUCLEOTIDE SEQUENCE</scope>
</reference>
<protein>
    <submittedName>
        <fullName evidence="2">Os06g0202600 protein</fullName>
    </submittedName>
</protein>
<sequence length="100" mass="11045">MRHDSAGEMESSCLLDPANCSDKNVKYSYMVHSPDLKRGICCCRMSSAAVKWKNLSIQALLSHANHVDAIDVYGVPCHAPFCERTVTGSWSKNPSEQSQN</sequence>
<dbReference type="EMBL" id="AP008212">
    <property type="protein sequence ID" value="BAF18993.1"/>
    <property type="molecule type" value="Genomic_DNA"/>
</dbReference>
<dbReference type="Proteomes" id="UP000000763">
    <property type="component" value="Chromosome 6"/>
</dbReference>
<reference evidence="2" key="7">
    <citation type="submission" date="2012-08" db="EMBL/GenBank/DDBJ databases">
        <title>Oryza sativa nipponbare(GA3) genomic DNA, chromosome 6.</title>
        <authorList>
            <consortium name="IRGSP(International Rice Genome Sequencing Project)"/>
        </authorList>
    </citation>
    <scope>NUCLEOTIDE SEQUENCE</scope>
</reference>
<evidence type="ECO:0000313" key="3">
    <source>
        <dbReference type="Proteomes" id="UP000000763"/>
    </source>
</evidence>
<dbReference type="AlphaFoldDB" id="B7E9J3"/>
<reference evidence="1" key="1">
    <citation type="submission" date="2002-03" db="EMBL/GenBank/DDBJ databases">
        <title>Oryza sativa nipponbare(GA3) genomic DNA, chromosome 6, BAC clone:OSJNBa0016O19.</title>
        <authorList>
            <person name="Sasaki T."/>
            <person name="Matsumoto T."/>
            <person name="Yamamoto K."/>
        </authorList>
    </citation>
    <scope>NUCLEOTIDE SEQUENCE</scope>
</reference>
<name>B7E9J3_ORYSJ</name>
<reference evidence="3" key="6">
    <citation type="journal article" date="2008" name="Nucleic Acids Res.">
        <title>The rice annotation project database (RAP-DB): 2008 update.</title>
        <authorList>
            <consortium name="The rice annotation project (RAP)"/>
        </authorList>
    </citation>
    <scope>GENOME REANNOTATION</scope>
    <source>
        <strain evidence="3">cv. Nipponbare</strain>
    </source>
</reference>
<accession>B7E9J3</accession>
<reference evidence="2" key="4">
    <citation type="journal article" date="2007" name="Genome Res.">
        <title>Curated Genome Annotation of Oryza sativa ssp. japonica and Comparative Genome Analysis with Arabidopsis thaliana.</title>
        <authorList>
            <consortium name="The Rice Annotation Project (RAP)"/>
            <person name="Itoh T."/>
            <person name="Tanaka T."/>
            <person name="Barrero R.A."/>
            <person name="Yamasaki C."/>
            <person name="Fujii Y."/>
            <person name="Hilton P.B."/>
            <person name="Antonio B.A."/>
            <person name="Aono H."/>
            <person name="Apweiler R."/>
            <person name="Bruskiewich R."/>
            <person name="Bureau T."/>
            <person name="Burr F."/>
            <person name="Costa de Oliveira A."/>
            <person name="Fuks G."/>
            <person name="Habara T."/>
            <person name="Haberer G."/>
            <person name="Han B."/>
            <person name="Harada E."/>
            <person name="Hiraki A.T."/>
            <person name="Hirochika H."/>
            <person name="Hoen D."/>
            <person name="Hokari H."/>
            <person name="Hosokawa S."/>
            <person name="Hsing Y."/>
            <person name="Ikawa H."/>
            <person name="Ikeo K."/>
            <person name="Imanishi T."/>
            <person name="Ito Y."/>
            <person name="Jaiswal P."/>
            <person name="Kanno M."/>
            <person name="Kawahara Y."/>
            <person name="Kawamura T."/>
            <person name="Kawashima H."/>
            <person name="Khurana J.P."/>
            <person name="Kikuchi S."/>
            <person name="Komatsu S."/>
            <person name="Koyanagi K.O."/>
            <person name="Kubooka H."/>
            <person name="Lieberherr D."/>
            <person name="Lin Y.C."/>
            <person name="Lonsdale D."/>
            <person name="Matsumoto T."/>
            <person name="Matsuya A."/>
            <person name="McCombie W.R."/>
            <person name="Messing J."/>
            <person name="Miyao A."/>
            <person name="Mulder N."/>
            <person name="Nagamura Y."/>
            <person name="Nam J."/>
            <person name="Namiki N."/>
            <person name="Numa H."/>
            <person name="Nurimoto S."/>
            <person name="O'donovan C."/>
            <person name="Ohyanagi H."/>
            <person name="Okido T."/>
            <person name="Oota S."/>
            <person name="Osato N."/>
            <person name="Palmer L.E."/>
            <person name="Quetier F."/>
            <person name="Raghuvanshi S."/>
            <person name="Saichi N."/>
            <person name="Sakai H."/>
            <person name="Sakai Y."/>
            <person name="Sakata K."/>
            <person name="Sakurai T."/>
            <person name="Sato F."/>
            <person name="Sato Y."/>
            <person name="Schoof H."/>
            <person name="Seki M."/>
            <person name="Shibata M."/>
            <person name="Shimizu Y."/>
            <person name="Shinozaki K."/>
            <person name="Shinso Y."/>
            <person name="Singh N.K."/>
            <person name="Smith-White B."/>
            <person name="Takeda J."/>
            <person name="Tanino M."/>
            <person name="Tatusova T."/>
            <person name="Thongjuea S."/>
            <person name="Todokoro F."/>
            <person name="Tsugane M."/>
            <person name="Tyagi A.K."/>
            <person name="Vanavichit A."/>
            <person name="Wang A."/>
            <person name="Wing R.A."/>
            <person name="Yamaguchi K."/>
            <person name="Yamamoto M."/>
            <person name="Yamamoto N."/>
            <person name="Yu Y."/>
            <person name="Zhang H."/>
            <person name="Zhao Q."/>
            <person name="Higo K."/>
            <person name="Burr B."/>
            <person name="Gojobori T."/>
            <person name="Sasaki T."/>
        </authorList>
    </citation>
    <scope>NUCLEOTIDE SEQUENCE</scope>
</reference>